<dbReference type="OrthoDB" id="3034450at2759"/>
<protein>
    <recommendedName>
        <fullName evidence="3">Reverse transcriptase</fullName>
    </recommendedName>
</protein>
<name>A0A9P6BVY2_9AGAR</name>
<dbReference type="AlphaFoldDB" id="A0A9P6BVY2"/>
<evidence type="ECO:0008006" key="3">
    <source>
        <dbReference type="Google" id="ProtNLM"/>
    </source>
</evidence>
<organism evidence="1 2">
    <name type="scientific">Macrolepiota fuliginosa MF-IS2</name>
    <dbReference type="NCBI Taxonomy" id="1400762"/>
    <lineage>
        <taxon>Eukaryota</taxon>
        <taxon>Fungi</taxon>
        <taxon>Dikarya</taxon>
        <taxon>Basidiomycota</taxon>
        <taxon>Agaricomycotina</taxon>
        <taxon>Agaricomycetes</taxon>
        <taxon>Agaricomycetidae</taxon>
        <taxon>Agaricales</taxon>
        <taxon>Agaricineae</taxon>
        <taxon>Agaricaceae</taxon>
        <taxon>Macrolepiota</taxon>
    </lineage>
</organism>
<proteinExistence type="predicted"/>
<feature type="non-terminal residue" evidence="1">
    <location>
        <position position="1"/>
    </location>
</feature>
<accession>A0A9P6BVY2</accession>
<evidence type="ECO:0000313" key="1">
    <source>
        <dbReference type="EMBL" id="KAF9441262.1"/>
    </source>
</evidence>
<dbReference type="EMBL" id="MU151986">
    <property type="protein sequence ID" value="KAF9441262.1"/>
    <property type="molecule type" value="Genomic_DNA"/>
</dbReference>
<keyword evidence="2" id="KW-1185">Reference proteome</keyword>
<comment type="caution">
    <text evidence="1">The sequence shown here is derived from an EMBL/GenBank/DDBJ whole genome shotgun (WGS) entry which is preliminary data.</text>
</comment>
<reference evidence="1" key="1">
    <citation type="submission" date="2020-11" db="EMBL/GenBank/DDBJ databases">
        <authorList>
            <consortium name="DOE Joint Genome Institute"/>
            <person name="Ahrendt S."/>
            <person name="Riley R."/>
            <person name="Andreopoulos W."/>
            <person name="Labutti K."/>
            <person name="Pangilinan J."/>
            <person name="Ruiz-Duenas F.J."/>
            <person name="Barrasa J.M."/>
            <person name="Sanchez-Garcia M."/>
            <person name="Camarero S."/>
            <person name="Miyauchi S."/>
            <person name="Serrano A."/>
            <person name="Linde D."/>
            <person name="Babiker R."/>
            <person name="Drula E."/>
            <person name="Ayuso-Fernandez I."/>
            <person name="Pacheco R."/>
            <person name="Padilla G."/>
            <person name="Ferreira P."/>
            <person name="Barriuso J."/>
            <person name="Kellner H."/>
            <person name="Castanera R."/>
            <person name="Alfaro M."/>
            <person name="Ramirez L."/>
            <person name="Pisabarro A.G."/>
            <person name="Kuo A."/>
            <person name="Tritt A."/>
            <person name="Lipzen A."/>
            <person name="He G."/>
            <person name="Yan M."/>
            <person name="Ng V."/>
            <person name="Cullen D."/>
            <person name="Martin F."/>
            <person name="Rosso M.-N."/>
            <person name="Henrissat B."/>
            <person name="Hibbett D."/>
            <person name="Martinez A.T."/>
            <person name="Grigoriev I.V."/>
        </authorList>
    </citation>
    <scope>NUCLEOTIDE SEQUENCE</scope>
    <source>
        <strain evidence="1">MF-IS2</strain>
    </source>
</reference>
<feature type="non-terminal residue" evidence="1">
    <location>
        <position position="128"/>
    </location>
</feature>
<dbReference type="Proteomes" id="UP000807342">
    <property type="component" value="Unassembled WGS sequence"/>
</dbReference>
<gene>
    <name evidence="1" type="ORF">P691DRAFT_626154</name>
</gene>
<evidence type="ECO:0000313" key="2">
    <source>
        <dbReference type="Proteomes" id="UP000807342"/>
    </source>
</evidence>
<sequence>IADDDYRGHTFLNLKSGDKDILPTYINGGGWLPHMGSDTKLCMRLTRCITNHAPIGSFQQRFFLGQYDMSCPCGHELEMREHILNKCPLYERQWTNQERFQINTIAGLAEFLQDNPKAFTFEDKQHDP</sequence>